<dbReference type="InterPro" id="IPR012535">
    <property type="entry name" value="Cell_div_Cdc14"/>
</dbReference>
<protein>
    <submittedName>
        <fullName evidence="1">CIC11C00000004956</fullName>
    </submittedName>
</protein>
<evidence type="ECO:0000313" key="1">
    <source>
        <dbReference type="EMBL" id="SGZ48036.1"/>
    </source>
</evidence>
<name>A0A1L0CVT3_9ASCO</name>
<dbReference type="EMBL" id="LT635756">
    <property type="protein sequence ID" value="SGZ48036.1"/>
    <property type="molecule type" value="Genomic_DNA"/>
</dbReference>
<sequence length="238" mass="26406">MLEKELEAIVDTLSSDDLNQIALGLSSLDRLLHDLLPSIRKYHQGAAPDAKLAGFLAAQDSFQYNLAAAFISVYSVFDNQGSVALLEMVILANRLLLGILLVHPESRKNFGHRRSMLLIVSFLDPEHPIYSIEVCVSFISLLVHILLQNVKNMRVFEQCRGCQSVVRHLDPKNGRGNGTAQQHLSFKVIEFLIFYLTDETDMGGAGEIKTIAEKASLFRPEFPGIDDLIANLNDLGSL</sequence>
<evidence type="ECO:0000313" key="2">
    <source>
        <dbReference type="Proteomes" id="UP000182334"/>
    </source>
</evidence>
<dbReference type="STRING" id="45354.A0A1L0CVT3"/>
<dbReference type="Proteomes" id="UP000182334">
    <property type="component" value="Chromosome I"/>
</dbReference>
<gene>
    <name evidence="1" type="ORF">SAMEA4029010_CIC11G00000004956</name>
</gene>
<dbReference type="Pfam" id="PF08045">
    <property type="entry name" value="CDC14"/>
    <property type="match status" value="1"/>
</dbReference>
<organism evidence="1 2">
    <name type="scientific">Sungouiella intermedia</name>
    <dbReference type="NCBI Taxonomy" id="45354"/>
    <lineage>
        <taxon>Eukaryota</taxon>
        <taxon>Fungi</taxon>
        <taxon>Dikarya</taxon>
        <taxon>Ascomycota</taxon>
        <taxon>Saccharomycotina</taxon>
        <taxon>Pichiomycetes</taxon>
        <taxon>Metschnikowiaceae</taxon>
        <taxon>Sungouiella</taxon>
    </lineage>
</organism>
<dbReference type="AlphaFoldDB" id="A0A1L0CVT3"/>
<reference evidence="1 2" key="1">
    <citation type="submission" date="2016-10" db="EMBL/GenBank/DDBJ databases">
        <authorList>
            <person name="de Groot N.N."/>
        </authorList>
    </citation>
    <scope>NUCLEOTIDE SEQUENCE [LARGE SCALE GENOMIC DNA]</scope>
    <source>
        <strain evidence="1 2">CBS 141442</strain>
    </source>
</reference>
<accession>A0A1L0CVT3</accession>
<keyword evidence="2" id="KW-1185">Reference proteome</keyword>
<proteinExistence type="predicted"/>
<dbReference type="PANTHER" id="PTHR34065">
    <property type="entry name" value="CELL DIVISION CONTROL PROTEIN 14"/>
    <property type="match status" value="1"/>
</dbReference>
<dbReference type="OrthoDB" id="5357220at2759"/>
<dbReference type="PANTHER" id="PTHR34065:SF1">
    <property type="entry name" value="CELL DIVISION CONTROL PROTEIN 14"/>
    <property type="match status" value="1"/>
</dbReference>